<organism evidence="8 9">
    <name type="scientific">Pseudonocardia xishanensis</name>
    <dbReference type="NCBI Taxonomy" id="630995"/>
    <lineage>
        <taxon>Bacteria</taxon>
        <taxon>Bacillati</taxon>
        <taxon>Actinomycetota</taxon>
        <taxon>Actinomycetes</taxon>
        <taxon>Pseudonocardiales</taxon>
        <taxon>Pseudonocardiaceae</taxon>
        <taxon>Pseudonocardia</taxon>
    </lineage>
</organism>
<keyword evidence="5" id="KW-0560">Oxidoreductase</keyword>
<evidence type="ECO:0000256" key="2">
    <source>
        <dbReference type="ARBA" id="ARBA00009347"/>
    </source>
</evidence>
<evidence type="ECO:0000256" key="1">
    <source>
        <dbReference type="ARBA" id="ARBA00001974"/>
    </source>
</evidence>
<gene>
    <name evidence="8" type="ORF">GCM10023175_52400</name>
</gene>
<feature type="domain" description="Acyl-CoA dehydrogenase/oxidase C-terminal" evidence="6">
    <location>
        <begin position="227"/>
        <end position="367"/>
    </location>
</feature>
<dbReference type="PANTHER" id="PTHR43884:SF20">
    <property type="entry name" value="ACYL-COA DEHYDROGENASE FADE28"/>
    <property type="match status" value="1"/>
</dbReference>
<dbReference type="InterPro" id="IPR036250">
    <property type="entry name" value="AcylCo_DH-like_C"/>
</dbReference>
<evidence type="ECO:0000256" key="3">
    <source>
        <dbReference type="ARBA" id="ARBA00022630"/>
    </source>
</evidence>
<comment type="similarity">
    <text evidence="2">Belongs to the acyl-CoA dehydrogenase family.</text>
</comment>
<dbReference type="EMBL" id="BAABGT010000083">
    <property type="protein sequence ID" value="GAA4554451.1"/>
    <property type="molecule type" value="Genomic_DNA"/>
</dbReference>
<keyword evidence="3" id="KW-0285">Flavoprotein</keyword>
<dbReference type="PANTHER" id="PTHR43884">
    <property type="entry name" value="ACYL-COA DEHYDROGENASE"/>
    <property type="match status" value="1"/>
</dbReference>
<dbReference type="Gene3D" id="1.10.540.10">
    <property type="entry name" value="Acyl-CoA dehydrogenase/oxidase, N-terminal domain"/>
    <property type="match status" value="1"/>
</dbReference>
<feature type="domain" description="Acyl-CoA dehydrogenase/oxidase N-terminal" evidence="7">
    <location>
        <begin position="8"/>
        <end position="99"/>
    </location>
</feature>
<evidence type="ECO:0000256" key="4">
    <source>
        <dbReference type="ARBA" id="ARBA00022827"/>
    </source>
</evidence>
<reference evidence="9" key="1">
    <citation type="journal article" date="2019" name="Int. J. Syst. Evol. Microbiol.">
        <title>The Global Catalogue of Microorganisms (GCM) 10K type strain sequencing project: providing services to taxonomists for standard genome sequencing and annotation.</title>
        <authorList>
            <consortium name="The Broad Institute Genomics Platform"/>
            <consortium name="The Broad Institute Genome Sequencing Center for Infectious Disease"/>
            <person name="Wu L."/>
            <person name="Ma J."/>
        </authorList>
    </citation>
    <scope>NUCLEOTIDE SEQUENCE [LARGE SCALE GENOMIC DNA]</scope>
    <source>
        <strain evidence="9">JCM 17906</strain>
    </source>
</reference>
<evidence type="ECO:0000259" key="6">
    <source>
        <dbReference type="Pfam" id="PF00441"/>
    </source>
</evidence>
<accession>A0ABP8S0N5</accession>
<dbReference type="InterPro" id="IPR046373">
    <property type="entry name" value="Acyl-CoA_Oxase/DH_mid-dom_sf"/>
</dbReference>
<comment type="cofactor">
    <cofactor evidence="1">
        <name>FAD</name>
        <dbReference type="ChEBI" id="CHEBI:57692"/>
    </cofactor>
</comment>
<dbReference type="SUPFAM" id="SSF56645">
    <property type="entry name" value="Acyl-CoA dehydrogenase NM domain-like"/>
    <property type="match status" value="1"/>
</dbReference>
<evidence type="ECO:0000313" key="8">
    <source>
        <dbReference type="EMBL" id="GAA4554451.1"/>
    </source>
</evidence>
<dbReference type="InterPro" id="IPR037069">
    <property type="entry name" value="AcylCoA_DH/ox_N_sf"/>
</dbReference>
<keyword evidence="9" id="KW-1185">Reference proteome</keyword>
<evidence type="ECO:0000259" key="7">
    <source>
        <dbReference type="Pfam" id="PF02771"/>
    </source>
</evidence>
<dbReference type="RefSeq" id="WP_345424070.1">
    <property type="nucleotide sequence ID" value="NZ_BAABGT010000083.1"/>
</dbReference>
<evidence type="ECO:0000256" key="5">
    <source>
        <dbReference type="ARBA" id="ARBA00023002"/>
    </source>
</evidence>
<dbReference type="Gene3D" id="2.40.110.10">
    <property type="entry name" value="Butyryl-CoA Dehydrogenase, subunit A, domain 2"/>
    <property type="match status" value="1"/>
</dbReference>
<sequence length="383" mass="40494">MKLTLDLEQQELVRTARKLLSTRYPLDDTAERVRAEADPRALLAEAVDLGWTAIPLPESHGGLGATVLDLALVYEELGRAAVATPLDASIALVAIPLARTAPRSAAFVADLVEGRTLATLAVLEEGMRDEWARRSLTAAASGDGWTVSGVLAMVPWGAAADTILVVVDLEGRGPRLLSIAGGASGLATRSLRVVGGSPSARVVLDGMHVTEADVVLDSQEEVEAFVTTALDTAMVLGAAQAVGACESALQLSVTWAKDRRQFGRPIGSFQAVSNRCADMRMGIDAARLLVLEAAWALDAESAPPASSSVAKSYVDQVIDDVEASSHLVHGAMGFSTEYPLHLYTRMMKRFQMSWGSADSHLDRVASALDQARAAVVPTVRSSR</sequence>
<proteinExistence type="inferred from homology"/>
<protein>
    <submittedName>
        <fullName evidence="8">Acyl-CoA dehydrogenase family protein</fullName>
    </submittedName>
</protein>
<dbReference type="Pfam" id="PF02771">
    <property type="entry name" value="Acyl-CoA_dh_N"/>
    <property type="match status" value="1"/>
</dbReference>
<dbReference type="Proteomes" id="UP001501598">
    <property type="component" value="Unassembled WGS sequence"/>
</dbReference>
<dbReference type="InterPro" id="IPR013786">
    <property type="entry name" value="AcylCoA_DH/ox_N"/>
</dbReference>
<dbReference type="Gene3D" id="1.20.140.10">
    <property type="entry name" value="Butyryl-CoA Dehydrogenase, subunit A, domain 3"/>
    <property type="match status" value="1"/>
</dbReference>
<dbReference type="InterPro" id="IPR009100">
    <property type="entry name" value="AcylCoA_DH/oxidase_NM_dom_sf"/>
</dbReference>
<name>A0ABP8S0N5_9PSEU</name>
<keyword evidence="4" id="KW-0274">FAD</keyword>
<evidence type="ECO:0000313" key="9">
    <source>
        <dbReference type="Proteomes" id="UP001501598"/>
    </source>
</evidence>
<dbReference type="Pfam" id="PF00441">
    <property type="entry name" value="Acyl-CoA_dh_1"/>
    <property type="match status" value="1"/>
</dbReference>
<dbReference type="SUPFAM" id="SSF47203">
    <property type="entry name" value="Acyl-CoA dehydrogenase C-terminal domain-like"/>
    <property type="match status" value="1"/>
</dbReference>
<dbReference type="InterPro" id="IPR009075">
    <property type="entry name" value="AcylCo_DH/oxidase_C"/>
</dbReference>
<comment type="caution">
    <text evidence="8">The sequence shown here is derived from an EMBL/GenBank/DDBJ whole genome shotgun (WGS) entry which is preliminary data.</text>
</comment>